<evidence type="ECO:0000256" key="2">
    <source>
        <dbReference type="ARBA" id="ARBA00022723"/>
    </source>
</evidence>
<keyword evidence="7" id="KW-1185">Reference proteome</keyword>
<dbReference type="SUPFAM" id="SSF56784">
    <property type="entry name" value="HAD-like"/>
    <property type="match status" value="1"/>
</dbReference>
<dbReference type="AlphaFoldDB" id="A0A3S4YZB5"/>
<dbReference type="EMBL" id="LR134476">
    <property type="protein sequence ID" value="VEI14084.1"/>
    <property type="molecule type" value="Genomic_DNA"/>
</dbReference>
<feature type="binding site" evidence="4">
    <location>
        <position position="103"/>
    </location>
    <ligand>
        <name>alpha-D-mannose 1-phosphate</name>
        <dbReference type="ChEBI" id="CHEBI:58409"/>
    </ligand>
</feature>
<organism evidence="6 7">
    <name type="scientific">Trueperella bialowiezensis</name>
    <dbReference type="NCBI Taxonomy" id="312285"/>
    <lineage>
        <taxon>Bacteria</taxon>
        <taxon>Bacillati</taxon>
        <taxon>Actinomycetota</taxon>
        <taxon>Actinomycetes</taxon>
        <taxon>Actinomycetales</taxon>
        <taxon>Actinomycetaceae</taxon>
        <taxon>Trueperella</taxon>
    </lineage>
</organism>
<dbReference type="InterPro" id="IPR036412">
    <property type="entry name" value="HAD-like_sf"/>
</dbReference>
<proteinExistence type="predicted"/>
<dbReference type="Proteomes" id="UP000269542">
    <property type="component" value="Chromosome"/>
</dbReference>
<evidence type="ECO:0000256" key="5">
    <source>
        <dbReference type="PIRSR" id="PIRSR605002-3"/>
    </source>
</evidence>
<dbReference type="Gene3D" id="3.30.1240.20">
    <property type="match status" value="1"/>
</dbReference>
<evidence type="ECO:0000256" key="4">
    <source>
        <dbReference type="PIRSR" id="PIRSR605002-2"/>
    </source>
</evidence>
<dbReference type="GO" id="GO:0009298">
    <property type="term" value="P:GDP-mannose biosynthetic process"/>
    <property type="evidence" value="ECO:0007669"/>
    <property type="project" value="InterPro"/>
</dbReference>
<dbReference type="GO" id="GO:0046872">
    <property type="term" value="F:metal ion binding"/>
    <property type="evidence" value="ECO:0007669"/>
    <property type="project" value="UniProtKB-KW"/>
</dbReference>
<dbReference type="Pfam" id="PF03332">
    <property type="entry name" value="PMM"/>
    <property type="match status" value="1"/>
</dbReference>
<sequence length="233" mass="25629">MAVTLRDLLDIREVCVISGGNFEQFRSQLLAGLGADTAQLGRLHLMPTCGTRYMRHDGADWVPVYVRDLTQSERDEAMRVVEEEAKNLGLWEAEPWGHIIEDRGSQITFSALGQQAPLDAKKAWDPSGEKKERLRAAVAARLPDLEVRSGGSTSVDITRKGVDKAYGITELAQQTGIDIGQMLFIGDRLDPGGNDYPVIKTGIDTHAVSGWEDTVQFVANFVEKAHNSGEHVQ</sequence>
<evidence type="ECO:0000256" key="1">
    <source>
        <dbReference type="ARBA" id="ARBA00022490"/>
    </source>
</evidence>
<keyword evidence="3 5" id="KW-0460">Magnesium</keyword>
<evidence type="ECO:0000313" key="7">
    <source>
        <dbReference type="Proteomes" id="UP000269542"/>
    </source>
</evidence>
<dbReference type="InterPro" id="IPR043169">
    <property type="entry name" value="PMM_cap"/>
</dbReference>
<gene>
    <name evidence="6" type="ORF">NCTC13354_01816</name>
</gene>
<dbReference type="KEGG" id="tbw:NCTC13354_01816"/>
<feature type="binding site" evidence="4">
    <location>
        <position position="154"/>
    </location>
    <ligand>
        <name>alpha-D-mannose 1-phosphate</name>
        <dbReference type="ChEBI" id="CHEBI:58409"/>
    </ligand>
</feature>
<dbReference type="InterPro" id="IPR005002">
    <property type="entry name" value="PMM"/>
</dbReference>
<protein>
    <submittedName>
        <fullName evidence="6">Phosphoglycolate phosphatase</fullName>
    </submittedName>
</protein>
<evidence type="ECO:0000256" key="3">
    <source>
        <dbReference type="ARBA" id="ARBA00022842"/>
    </source>
</evidence>
<name>A0A3S4YZB5_9ACTO</name>
<feature type="binding site" evidence="5">
    <location>
        <position position="187"/>
    </location>
    <ligand>
        <name>Mg(2+)</name>
        <dbReference type="ChEBI" id="CHEBI:18420"/>
        <label>1</label>
    </ligand>
</feature>
<feature type="binding site" evidence="4">
    <location>
        <position position="156"/>
    </location>
    <ligand>
        <name>alpha-D-mannose 1-phosphate</name>
        <dbReference type="ChEBI" id="CHEBI:58409"/>
    </ligand>
</feature>
<keyword evidence="1" id="KW-0963">Cytoplasm</keyword>
<dbReference type="InterPro" id="IPR023214">
    <property type="entry name" value="HAD_sf"/>
</dbReference>
<reference evidence="6 7" key="1">
    <citation type="submission" date="2018-12" db="EMBL/GenBank/DDBJ databases">
        <authorList>
            <consortium name="Pathogen Informatics"/>
        </authorList>
    </citation>
    <scope>NUCLEOTIDE SEQUENCE [LARGE SCALE GENOMIC DNA]</scope>
    <source>
        <strain evidence="6 7">NCTC13354</strain>
    </source>
</reference>
<dbReference type="Gene3D" id="3.40.50.1000">
    <property type="entry name" value="HAD superfamily/HAD-like"/>
    <property type="match status" value="1"/>
</dbReference>
<accession>A0A3S4YZB5</accession>
<keyword evidence="2 5" id="KW-0479">Metal-binding</keyword>
<evidence type="ECO:0000313" key="6">
    <source>
        <dbReference type="EMBL" id="VEI14084.1"/>
    </source>
</evidence>
<dbReference type="GO" id="GO:0004615">
    <property type="term" value="F:phosphomannomutase activity"/>
    <property type="evidence" value="ECO:0007669"/>
    <property type="project" value="InterPro"/>
</dbReference>
<comment type="cofactor">
    <cofactor evidence="5">
        <name>Mg(2+)</name>
        <dbReference type="ChEBI" id="CHEBI:18420"/>
    </cofactor>
</comment>